<dbReference type="AlphaFoldDB" id="A0A8S9YMS4"/>
<dbReference type="InterPro" id="IPR029048">
    <property type="entry name" value="HSP70_C_sf"/>
</dbReference>
<dbReference type="FunFam" id="3.90.640.10:FF:000003">
    <property type="entry name" value="Molecular chaperone DnaK"/>
    <property type="match status" value="1"/>
</dbReference>
<dbReference type="SUPFAM" id="SSF100934">
    <property type="entry name" value="Heat shock protein 70kD (HSP70), C-terminal subdomain"/>
    <property type="match status" value="1"/>
</dbReference>
<comment type="caution">
    <text evidence="6">The sequence shown here is derived from an EMBL/GenBank/DDBJ whole genome shotgun (WGS) entry which is preliminary data.</text>
</comment>
<organism evidence="6 7">
    <name type="scientific">Paragonimus skrjabini miyazakii</name>
    <dbReference type="NCBI Taxonomy" id="59628"/>
    <lineage>
        <taxon>Eukaryota</taxon>
        <taxon>Metazoa</taxon>
        <taxon>Spiralia</taxon>
        <taxon>Lophotrochozoa</taxon>
        <taxon>Platyhelminthes</taxon>
        <taxon>Trematoda</taxon>
        <taxon>Digenea</taxon>
        <taxon>Plagiorchiida</taxon>
        <taxon>Troglotremata</taxon>
        <taxon>Troglotrematidae</taxon>
        <taxon>Paragonimus</taxon>
    </lineage>
</organism>
<dbReference type="Gene3D" id="2.60.34.10">
    <property type="entry name" value="Substrate Binding Domain Of DNAk, Chain A, domain 1"/>
    <property type="match status" value="1"/>
</dbReference>
<dbReference type="EMBL" id="JTDE01003309">
    <property type="protein sequence ID" value="KAF7256205.1"/>
    <property type="molecule type" value="Genomic_DNA"/>
</dbReference>
<dbReference type="InterPro" id="IPR029047">
    <property type="entry name" value="HSP70_peptide-bd_sf"/>
</dbReference>
<dbReference type="PROSITE" id="PS00329">
    <property type="entry name" value="HSP70_2"/>
    <property type="match status" value="1"/>
</dbReference>
<reference evidence="6" key="1">
    <citation type="submission" date="2019-07" db="EMBL/GenBank/DDBJ databases">
        <title>Annotation for the trematode Paragonimus miyazaki's.</title>
        <authorList>
            <person name="Choi Y.-J."/>
        </authorList>
    </citation>
    <scope>NUCLEOTIDE SEQUENCE</scope>
    <source>
        <strain evidence="6">Japan</strain>
    </source>
</reference>
<dbReference type="SUPFAM" id="SSF100920">
    <property type="entry name" value="Heat shock protein 70kD (HSP70), peptide-binding domain"/>
    <property type="match status" value="1"/>
</dbReference>
<dbReference type="OrthoDB" id="6237171at2759"/>
<evidence type="ECO:0000256" key="4">
    <source>
        <dbReference type="ARBA" id="ARBA00023186"/>
    </source>
</evidence>
<sequence>MGDAVLECANYNKTTHVVSVTSATHGMPAIGIDLGTTNCCVSVYHNDELEVIPNDQGNRTTPSYVAYTPNGTLVGDAAKAQQSLNPKNTIYDSKRLIGRFITEESVKRDCEIWPFRVVGDNLNRPLVKVTYKDRAKTWLPEQISAVLLRYLKVMTEAYIQSSVTEAIVTVPAYFHQNQRSATKLACELAGFDVLEILDEPTAAAIAYSLEETYGNTDEKIMVVDFGGGTLDISVLEVKERKFYVKGTTGDTHLGGQDIDQLLVRHLMEEIKTKHNVDLTSNDHAATIICLRAKCEECKRTLTNNLEAEVCIEDLFQGIDFRYIFTRALFEQLTAVVYDRLMEQVQKALDQTGLTSADVNRVLLVGGSTRIPKVQELLRNYFGSDRLCRTLNPDEAVAQGAAIYANRIDSEGEPIALHNVNPYSLGLKNKRSGLMDVIIKRGTQLPTKELRTLLTTVDCQKYIKLIILEGEHALADRNKVLGEFSTEPLQPAPAGQISVDLTFQLDEHNILTVLAVERGTSKERQHVVTNTNQCFSEEELKRIRKEAEEYEEDERSHRERLQVWTDVDRMCFELKKLALCNKQSKKLSEHDFKSMVEKCEEIATWLLGHQDEPKEVFESKKHELEEMRRKVFTESNNGYRMAS</sequence>
<name>A0A8S9YMS4_9TREM</name>
<dbReference type="InterPro" id="IPR043129">
    <property type="entry name" value="ATPase_NBD"/>
</dbReference>
<proteinExistence type="inferred from homology"/>
<dbReference type="GO" id="GO:0005524">
    <property type="term" value="F:ATP binding"/>
    <property type="evidence" value="ECO:0007669"/>
    <property type="project" value="UniProtKB-KW"/>
</dbReference>
<dbReference type="Gene3D" id="3.30.30.30">
    <property type="match status" value="1"/>
</dbReference>
<dbReference type="PROSITE" id="PS01036">
    <property type="entry name" value="HSP70_3"/>
    <property type="match status" value="1"/>
</dbReference>
<dbReference type="Pfam" id="PF00012">
    <property type="entry name" value="HSP70"/>
    <property type="match status" value="1"/>
</dbReference>
<comment type="similarity">
    <text evidence="1 5">Belongs to the heat shock protein 70 family.</text>
</comment>
<keyword evidence="4" id="KW-0143">Chaperone</keyword>
<dbReference type="SUPFAM" id="SSF53067">
    <property type="entry name" value="Actin-like ATPase domain"/>
    <property type="match status" value="2"/>
</dbReference>
<evidence type="ECO:0000256" key="5">
    <source>
        <dbReference type="RuleBase" id="RU003322"/>
    </source>
</evidence>
<evidence type="ECO:0000313" key="7">
    <source>
        <dbReference type="Proteomes" id="UP000822476"/>
    </source>
</evidence>
<dbReference type="GO" id="GO:0140662">
    <property type="term" value="F:ATP-dependent protein folding chaperone"/>
    <property type="evidence" value="ECO:0007669"/>
    <property type="project" value="InterPro"/>
</dbReference>
<dbReference type="Proteomes" id="UP000822476">
    <property type="component" value="Unassembled WGS sequence"/>
</dbReference>
<dbReference type="FunFam" id="3.30.420.40:FF:000046">
    <property type="entry name" value="Chaperone protein HscA"/>
    <property type="match status" value="1"/>
</dbReference>
<evidence type="ECO:0000313" key="6">
    <source>
        <dbReference type="EMBL" id="KAF7256205.1"/>
    </source>
</evidence>
<dbReference type="PROSITE" id="PS00297">
    <property type="entry name" value="HSP70_1"/>
    <property type="match status" value="1"/>
</dbReference>
<dbReference type="InterPro" id="IPR018181">
    <property type="entry name" value="Heat_shock_70_CS"/>
</dbReference>
<dbReference type="Gene3D" id="3.90.640.10">
    <property type="entry name" value="Actin, Chain A, domain 4"/>
    <property type="match status" value="1"/>
</dbReference>
<dbReference type="Gene3D" id="3.30.420.40">
    <property type="match status" value="2"/>
</dbReference>
<dbReference type="PANTHER" id="PTHR19375">
    <property type="entry name" value="HEAT SHOCK PROTEIN 70KDA"/>
    <property type="match status" value="1"/>
</dbReference>
<dbReference type="FunFam" id="3.30.30.30:FF:000005">
    <property type="entry name" value="Heat shock protein ssb1"/>
    <property type="match status" value="1"/>
</dbReference>
<keyword evidence="7" id="KW-1185">Reference proteome</keyword>
<evidence type="ECO:0000256" key="2">
    <source>
        <dbReference type="ARBA" id="ARBA00022741"/>
    </source>
</evidence>
<dbReference type="PRINTS" id="PR00301">
    <property type="entry name" value="HEATSHOCK70"/>
</dbReference>
<keyword evidence="2 5" id="KW-0547">Nucleotide-binding</keyword>
<gene>
    <name evidence="6" type="ORF">EG68_06209</name>
</gene>
<dbReference type="InterPro" id="IPR013126">
    <property type="entry name" value="Hsp_70_fam"/>
</dbReference>
<evidence type="ECO:0000256" key="3">
    <source>
        <dbReference type="ARBA" id="ARBA00022840"/>
    </source>
</evidence>
<dbReference type="CDD" id="cd24028">
    <property type="entry name" value="ASKHA_NBD_HSP70_HSPA1-like"/>
    <property type="match status" value="1"/>
</dbReference>
<dbReference type="Gene3D" id="1.20.1270.10">
    <property type="match status" value="1"/>
</dbReference>
<keyword evidence="3 5" id="KW-0067">ATP-binding</keyword>
<protein>
    <submittedName>
        <fullName evidence="6">Uncharacterized protein</fullName>
    </submittedName>
</protein>
<evidence type="ECO:0000256" key="1">
    <source>
        <dbReference type="ARBA" id="ARBA00007381"/>
    </source>
</evidence>
<accession>A0A8S9YMS4</accession>